<name>A0A414SKJ4_9FIRM</name>
<sequence>MIKYSKPYPTIGELIKDKDYDYVSYRMLIPGFDEENGEFAGCFSSKNGKIIPLDYDTYYESEEVIASEEWNMPKEGIENGLTVVVEGEFL</sequence>
<accession>A0A414SKJ4</accession>
<dbReference type="AlphaFoldDB" id="A0A414SKJ4"/>
<protein>
    <submittedName>
        <fullName evidence="1">Uncharacterized protein</fullName>
    </submittedName>
</protein>
<evidence type="ECO:0000313" key="1">
    <source>
        <dbReference type="EMBL" id="RHG20098.1"/>
    </source>
</evidence>
<comment type="caution">
    <text evidence="1">The sequence shown here is derived from an EMBL/GenBank/DDBJ whole genome shotgun (WGS) entry which is preliminary data.</text>
</comment>
<reference evidence="1 2" key="1">
    <citation type="submission" date="2018-08" db="EMBL/GenBank/DDBJ databases">
        <title>A genome reference for cultivated species of the human gut microbiota.</title>
        <authorList>
            <person name="Zou Y."/>
            <person name="Xue W."/>
            <person name="Luo G."/>
        </authorList>
    </citation>
    <scope>NUCLEOTIDE SEQUENCE [LARGE SCALE GENOMIC DNA]</scope>
    <source>
        <strain evidence="1 2">AM22-9LB</strain>
    </source>
</reference>
<evidence type="ECO:0000313" key="2">
    <source>
        <dbReference type="Proteomes" id="UP000284220"/>
    </source>
</evidence>
<gene>
    <name evidence="1" type="ORF">DW272_02505</name>
</gene>
<dbReference type="RefSeq" id="WP_118197420.1">
    <property type="nucleotide sequence ID" value="NZ_QRHZ01000001.1"/>
</dbReference>
<dbReference type="Proteomes" id="UP000284220">
    <property type="component" value="Unassembled WGS sequence"/>
</dbReference>
<proteinExistence type="predicted"/>
<dbReference type="EMBL" id="QRHZ01000001">
    <property type="protein sequence ID" value="RHG20098.1"/>
    <property type="molecule type" value="Genomic_DNA"/>
</dbReference>
<organism evidence="1 2">
    <name type="scientific">Blautia obeum</name>
    <dbReference type="NCBI Taxonomy" id="40520"/>
    <lineage>
        <taxon>Bacteria</taxon>
        <taxon>Bacillati</taxon>
        <taxon>Bacillota</taxon>
        <taxon>Clostridia</taxon>
        <taxon>Lachnospirales</taxon>
        <taxon>Lachnospiraceae</taxon>
        <taxon>Blautia</taxon>
    </lineage>
</organism>